<dbReference type="SUPFAM" id="SSF52540">
    <property type="entry name" value="P-loop containing nucleoside triphosphate hydrolases"/>
    <property type="match status" value="1"/>
</dbReference>
<dbReference type="InterPro" id="IPR045063">
    <property type="entry name" value="Dynamin_N"/>
</dbReference>
<dbReference type="PANTHER" id="PTHR10465">
    <property type="entry name" value="TRANSMEMBRANE GTPASE FZO1"/>
    <property type="match status" value="1"/>
</dbReference>
<dbReference type="PANTHER" id="PTHR10465:SF0">
    <property type="entry name" value="SARCALUMENIN"/>
    <property type="match status" value="1"/>
</dbReference>
<evidence type="ECO:0000256" key="5">
    <source>
        <dbReference type="ARBA" id="ARBA00023136"/>
    </source>
</evidence>
<dbReference type="Gene3D" id="3.40.50.300">
    <property type="entry name" value="P-loop containing nucleotide triphosphate hydrolases"/>
    <property type="match status" value="1"/>
</dbReference>
<keyword evidence="3" id="KW-0378">Hydrolase</keyword>
<dbReference type="InterPro" id="IPR027094">
    <property type="entry name" value="Mitofusin_fam"/>
</dbReference>
<feature type="domain" description="Dynamin N-terminal" evidence="7">
    <location>
        <begin position="68"/>
        <end position="253"/>
    </location>
</feature>
<evidence type="ECO:0000256" key="3">
    <source>
        <dbReference type="ARBA" id="ARBA00022801"/>
    </source>
</evidence>
<dbReference type="STRING" id="1458985.BJP34_21975"/>
<dbReference type="EMBL" id="CP017599">
    <property type="protein sequence ID" value="AOX01750.1"/>
    <property type="molecule type" value="Genomic_DNA"/>
</dbReference>
<evidence type="ECO:0000256" key="6">
    <source>
        <dbReference type="SAM" id="Coils"/>
    </source>
</evidence>
<dbReference type="InterPro" id="IPR027417">
    <property type="entry name" value="P-loop_NTPase"/>
</dbReference>
<dbReference type="GO" id="GO:0016020">
    <property type="term" value="C:membrane"/>
    <property type="evidence" value="ECO:0007669"/>
    <property type="project" value="UniProtKB-SubCell"/>
</dbReference>
<keyword evidence="5" id="KW-0472">Membrane</keyword>
<evidence type="ECO:0000313" key="9">
    <source>
        <dbReference type="Proteomes" id="UP000177870"/>
    </source>
</evidence>
<evidence type="ECO:0000256" key="4">
    <source>
        <dbReference type="ARBA" id="ARBA00023134"/>
    </source>
</evidence>
<dbReference type="GO" id="GO:0008053">
    <property type="term" value="P:mitochondrial fusion"/>
    <property type="evidence" value="ECO:0007669"/>
    <property type="project" value="TreeGrafter"/>
</dbReference>
<dbReference type="GO" id="GO:0005525">
    <property type="term" value="F:GTP binding"/>
    <property type="evidence" value="ECO:0007669"/>
    <property type="project" value="UniProtKB-KW"/>
</dbReference>
<evidence type="ECO:0000256" key="1">
    <source>
        <dbReference type="ARBA" id="ARBA00004370"/>
    </source>
</evidence>
<evidence type="ECO:0000259" key="7">
    <source>
        <dbReference type="Pfam" id="PF00350"/>
    </source>
</evidence>
<dbReference type="OrthoDB" id="444532at2"/>
<feature type="coiled-coil region" evidence="6">
    <location>
        <begin position="273"/>
        <end position="300"/>
    </location>
</feature>
<dbReference type="Pfam" id="PF00350">
    <property type="entry name" value="Dynamin_N"/>
    <property type="match status" value="1"/>
</dbReference>
<organism evidence="8 9">
    <name type="scientific">Moorena producens PAL-8-15-08-1</name>
    <dbReference type="NCBI Taxonomy" id="1458985"/>
    <lineage>
        <taxon>Bacteria</taxon>
        <taxon>Bacillati</taxon>
        <taxon>Cyanobacteriota</taxon>
        <taxon>Cyanophyceae</taxon>
        <taxon>Coleofasciculales</taxon>
        <taxon>Coleofasciculaceae</taxon>
        <taxon>Moorena</taxon>
    </lineage>
</organism>
<sequence length="815" mass="93622">MRSNIKNIFEAVEESINNINKEWCSFQDKIREQLPPDYHTELEGLNLEFQIAVSALVKELSEPVLTLATTGTTSSGKSTLVNFLCGAEIVPVAVQEMSAGVVIVEYSETKSLKIDQTPGARWECGEWRNLTDEDIYYRLDQVMKSYLQANRDGKTSVACPQTTIYYPFRLVANPNLLDLPEKTKVRIMDLPGLAHVGDEGNGSVIRKCKEALCIVTYNSAETDRQKVSNLLQEVVDQVKELGGSPARMLFVLNRIDEFRKDQNWPDSEREFFKRTVHDIKQKLTKDLEEYQEDISALQVIKMSALPALLSIQMNSANQQKSTQACRKIDSMFNFLIPEDIIEDLPRKVERWEHHERHRVAKTVWEASYAKEFHKYLKEHIDQHFPQLVIPQIIDRFKAKAGNAVTEWAIQTTYAFINSSEEDYQKECNNIFRIQQHISQFISQKAKELRGPFEQIENALKGILNENESDQSSSAEQESTDPRAKADQIIVGIINELRAGSYQERADSLVPLYGWRKAMTEGVEEILEPVIKSLDNGKLCLDSKTLQAANPTMFNLLEGTIKNLIELGYSPEVAENGKEIEARTNQEKRNLSNLNDNLNQLADILKLLINEAVKKILEREMRRVRDALETLLNAYLSILEEGMSSIAPNIGISFSRLQLVKIDIELEPRFEFKAGFPIVEGTWLDYVKVPKYKRDWWSLWLYERIVYKTKIKKRSSDNAQLPKTEDMLKGWLLQKNQAEVEIYSQVAHWFISQINSFISGVESSQKEIVDRYQERLDKAHDQATLSHQQDLSIWNPLQLEAKQLEDNIKKAGKVLR</sequence>
<dbReference type="Proteomes" id="UP000177870">
    <property type="component" value="Chromosome"/>
</dbReference>
<accession>A0A1D8TVR3</accession>
<dbReference type="RefSeq" id="WP_070394184.1">
    <property type="nucleotide sequence ID" value="NZ_CP017599.1"/>
</dbReference>
<dbReference type="AlphaFoldDB" id="A0A1D8TVR3"/>
<keyword evidence="6" id="KW-0175">Coiled coil</keyword>
<keyword evidence="4" id="KW-0342">GTP-binding</keyword>
<reference evidence="9" key="1">
    <citation type="submission" date="2016-10" db="EMBL/GenBank/DDBJ databases">
        <title>Comparative genomics uncovers the prolific and rare metabolic potential of the cyanobacterial genus Moorea.</title>
        <authorList>
            <person name="Leao T."/>
            <person name="Castelao G."/>
            <person name="Korobeynikov A."/>
            <person name="Monroe E.A."/>
            <person name="Podell S."/>
            <person name="Glukhov E."/>
            <person name="Allen E."/>
            <person name="Gerwick W.H."/>
            <person name="Gerwick L."/>
        </authorList>
    </citation>
    <scope>NUCLEOTIDE SEQUENCE [LARGE SCALE GENOMIC DNA]</scope>
    <source>
        <strain evidence="9">PAL-8-15-08-1</strain>
    </source>
</reference>
<protein>
    <recommendedName>
        <fullName evidence="7">Dynamin N-terminal domain-containing protein</fullName>
    </recommendedName>
</protein>
<evidence type="ECO:0000256" key="2">
    <source>
        <dbReference type="ARBA" id="ARBA00022741"/>
    </source>
</evidence>
<proteinExistence type="predicted"/>
<keyword evidence="2" id="KW-0547">Nucleotide-binding</keyword>
<feature type="coiled-coil region" evidence="6">
    <location>
        <begin position="576"/>
        <end position="633"/>
    </location>
</feature>
<evidence type="ECO:0000313" key="8">
    <source>
        <dbReference type="EMBL" id="AOX01750.1"/>
    </source>
</evidence>
<name>A0A1D8TVR3_9CYAN</name>
<dbReference type="GO" id="GO:0003924">
    <property type="term" value="F:GTPase activity"/>
    <property type="evidence" value="ECO:0007669"/>
    <property type="project" value="InterPro"/>
</dbReference>
<gene>
    <name evidence="8" type="ORF">BJP34_21975</name>
</gene>
<dbReference type="KEGG" id="mpro:BJP34_21975"/>
<comment type="subcellular location">
    <subcellularLocation>
        <location evidence="1">Membrane</location>
    </subcellularLocation>
</comment>